<dbReference type="AlphaFoldDB" id="A0A9D4MR91"/>
<protein>
    <submittedName>
        <fullName evidence="1">Uncharacterized protein</fullName>
    </submittedName>
</protein>
<organism evidence="1 2">
    <name type="scientific">Dreissena polymorpha</name>
    <name type="common">Zebra mussel</name>
    <name type="synonym">Mytilus polymorpha</name>
    <dbReference type="NCBI Taxonomy" id="45954"/>
    <lineage>
        <taxon>Eukaryota</taxon>
        <taxon>Metazoa</taxon>
        <taxon>Spiralia</taxon>
        <taxon>Lophotrochozoa</taxon>
        <taxon>Mollusca</taxon>
        <taxon>Bivalvia</taxon>
        <taxon>Autobranchia</taxon>
        <taxon>Heteroconchia</taxon>
        <taxon>Euheterodonta</taxon>
        <taxon>Imparidentia</taxon>
        <taxon>Neoheterodontei</taxon>
        <taxon>Myida</taxon>
        <taxon>Dreissenoidea</taxon>
        <taxon>Dreissenidae</taxon>
        <taxon>Dreissena</taxon>
    </lineage>
</organism>
<dbReference type="EMBL" id="JAIWYP010000001">
    <property type="protein sequence ID" value="KAH3881063.1"/>
    <property type="molecule type" value="Genomic_DNA"/>
</dbReference>
<gene>
    <name evidence="1" type="ORF">DPMN_004987</name>
</gene>
<dbReference type="Proteomes" id="UP000828390">
    <property type="component" value="Unassembled WGS sequence"/>
</dbReference>
<comment type="caution">
    <text evidence="1">The sequence shown here is derived from an EMBL/GenBank/DDBJ whole genome shotgun (WGS) entry which is preliminary data.</text>
</comment>
<evidence type="ECO:0000313" key="1">
    <source>
        <dbReference type="EMBL" id="KAH3881063.1"/>
    </source>
</evidence>
<evidence type="ECO:0000313" key="2">
    <source>
        <dbReference type="Proteomes" id="UP000828390"/>
    </source>
</evidence>
<proteinExistence type="predicted"/>
<reference evidence="1" key="1">
    <citation type="journal article" date="2019" name="bioRxiv">
        <title>The Genome of the Zebra Mussel, Dreissena polymorpha: A Resource for Invasive Species Research.</title>
        <authorList>
            <person name="McCartney M.A."/>
            <person name="Auch B."/>
            <person name="Kono T."/>
            <person name="Mallez S."/>
            <person name="Zhang Y."/>
            <person name="Obille A."/>
            <person name="Becker A."/>
            <person name="Abrahante J.E."/>
            <person name="Garbe J."/>
            <person name="Badalamenti J.P."/>
            <person name="Herman A."/>
            <person name="Mangelson H."/>
            <person name="Liachko I."/>
            <person name="Sullivan S."/>
            <person name="Sone E.D."/>
            <person name="Koren S."/>
            <person name="Silverstein K.A.T."/>
            <person name="Beckman K.B."/>
            <person name="Gohl D.M."/>
        </authorList>
    </citation>
    <scope>NUCLEOTIDE SEQUENCE</scope>
    <source>
        <strain evidence="1">Duluth1</strain>
        <tissue evidence="1">Whole animal</tissue>
    </source>
</reference>
<accession>A0A9D4MR91</accession>
<keyword evidence="2" id="KW-1185">Reference proteome</keyword>
<sequence length="80" mass="8583">MAWEKGTGPCGPGCNISDVGKEVSNFSTEIATLNWVDGNGTILHNVSYVLTSVSRSDMNGWEQGEAMFQAGLPSTPMFVR</sequence>
<reference evidence="1" key="2">
    <citation type="submission" date="2020-11" db="EMBL/GenBank/DDBJ databases">
        <authorList>
            <person name="McCartney M.A."/>
            <person name="Auch B."/>
            <person name="Kono T."/>
            <person name="Mallez S."/>
            <person name="Becker A."/>
            <person name="Gohl D.M."/>
            <person name="Silverstein K.A.T."/>
            <person name="Koren S."/>
            <person name="Bechman K.B."/>
            <person name="Herman A."/>
            <person name="Abrahante J.E."/>
            <person name="Garbe J."/>
        </authorList>
    </citation>
    <scope>NUCLEOTIDE SEQUENCE</scope>
    <source>
        <strain evidence="1">Duluth1</strain>
        <tissue evidence="1">Whole animal</tissue>
    </source>
</reference>
<name>A0A9D4MR91_DREPO</name>